<comment type="catalytic activity">
    <reaction evidence="5">
        <text>xylitol + NADP(+) = D-xylose + NADPH + H(+)</text>
        <dbReference type="Rhea" id="RHEA:27445"/>
        <dbReference type="ChEBI" id="CHEBI:15378"/>
        <dbReference type="ChEBI" id="CHEBI:17151"/>
        <dbReference type="ChEBI" id="CHEBI:53455"/>
        <dbReference type="ChEBI" id="CHEBI:57783"/>
        <dbReference type="ChEBI" id="CHEBI:58349"/>
        <dbReference type="EC" id="1.1.1.307"/>
    </reaction>
</comment>
<dbReference type="InterPro" id="IPR008928">
    <property type="entry name" value="6-hairpin_glycosidase_sf"/>
</dbReference>
<dbReference type="Gene3D" id="2.60.40.10">
    <property type="entry name" value="Immunoglobulins"/>
    <property type="match status" value="1"/>
</dbReference>
<proteinExistence type="predicted"/>
<evidence type="ECO:0000256" key="2">
    <source>
        <dbReference type="ARBA" id="ARBA00022801"/>
    </source>
</evidence>
<evidence type="ECO:0000259" key="9">
    <source>
        <dbReference type="Pfam" id="PF08531"/>
    </source>
</evidence>
<comment type="catalytic activity">
    <reaction evidence="1">
        <text>Hydrolysis of terminal non-reducing alpha-L-rhamnose residues in alpha-L-rhamnosides.</text>
        <dbReference type="EC" id="3.2.1.40"/>
    </reaction>
</comment>
<dbReference type="InterPro" id="IPR013783">
    <property type="entry name" value="Ig-like_fold"/>
</dbReference>
<dbReference type="InterPro" id="IPR008902">
    <property type="entry name" value="Rhamnosid_concanavalin"/>
</dbReference>
<dbReference type="InterPro" id="IPR035398">
    <property type="entry name" value="Bac_rhamnosid_C"/>
</dbReference>
<dbReference type="RefSeq" id="XP_022383288.1">
    <property type="nucleotide sequence ID" value="XM_022538911.1"/>
</dbReference>
<dbReference type="Pfam" id="PF17390">
    <property type="entry name" value="Bac_rhamnosid_C"/>
    <property type="match status" value="1"/>
</dbReference>
<dbReference type="STRING" id="109264.A0A1F7ZJF0"/>
<comment type="caution">
    <text evidence="12">The sequence shown here is derived from an EMBL/GenBank/DDBJ whole genome shotgun (WGS) entry which is preliminary data.</text>
</comment>
<dbReference type="EMBL" id="LYCR01000193">
    <property type="protein sequence ID" value="OGM39571.1"/>
    <property type="molecule type" value="Genomic_DNA"/>
</dbReference>
<dbReference type="PRINTS" id="PR00069">
    <property type="entry name" value="ALDKETRDTASE"/>
</dbReference>
<dbReference type="Pfam" id="PF25788">
    <property type="entry name" value="Ig_Rha78A_N"/>
    <property type="match status" value="1"/>
</dbReference>
<dbReference type="AlphaFoldDB" id="A0A1F7ZJF0"/>
<feature type="domain" description="Alpha-L-rhamnosidase concanavalin-like" evidence="8">
    <location>
        <begin position="343"/>
        <end position="442"/>
    </location>
</feature>
<evidence type="ECO:0000313" key="12">
    <source>
        <dbReference type="EMBL" id="OGM39571.1"/>
    </source>
</evidence>
<dbReference type="Gene3D" id="3.20.20.100">
    <property type="entry name" value="NADP-dependent oxidoreductase domain"/>
    <property type="match status" value="1"/>
</dbReference>
<dbReference type="InterPro" id="IPR020471">
    <property type="entry name" value="AKR"/>
</dbReference>
<protein>
    <submittedName>
        <fullName evidence="12">Uncharacterized protein</fullName>
    </submittedName>
</protein>
<feature type="domain" description="Alpha-L-rhamnosidase C-terminal" evidence="11">
    <location>
        <begin position="817"/>
        <end position="892"/>
    </location>
</feature>
<comment type="function">
    <text evidence="4">Catalyzes the initial reaction in the xylose utilization pathway by reducing D-xylose into xylitol. Xylose is a major component of hemicelluloses such as xylan. Most fungi utilize D-xylose via three enzymatic reactions, xylose reductase (XR), xylitol dehydrogenase (XDH), and xylulokinase, to form xylulose 5-phosphate, which enters pentose phosphate pathway.</text>
</comment>
<dbReference type="SUPFAM" id="SSF51430">
    <property type="entry name" value="NAD(P)-linked oxidoreductase"/>
    <property type="match status" value="1"/>
</dbReference>
<keyword evidence="3" id="KW-0560">Oxidoreductase</keyword>
<dbReference type="PROSITE" id="PS00798">
    <property type="entry name" value="ALDOKETO_REDUCTASE_1"/>
    <property type="match status" value="1"/>
</dbReference>
<dbReference type="PROSITE" id="PS00062">
    <property type="entry name" value="ALDOKETO_REDUCTASE_2"/>
    <property type="match status" value="1"/>
</dbReference>
<evidence type="ECO:0000259" key="8">
    <source>
        <dbReference type="Pfam" id="PF05592"/>
    </source>
</evidence>
<dbReference type="InterPro" id="IPR023210">
    <property type="entry name" value="NADP_OxRdtase_dom"/>
</dbReference>
<dbReference type="Pfam" id="PF05592">
    <property type="entry name" value="Bac_rhamnosid"/>
    <property type="match status" value="1"/>
</dbReference>
<dbReference type="Gene3D" id="1.50.10.10">
    <property type="match status" value="1"/>
</dbReference>
<feature type="domain" description="Alpha-L-rhamnosidase six-hairpin glycosidase" evidence="10">
    <location>
        <begin position="451"/>
        <end position="815"/>
    </location>
</feature>
<keyword evidence="2" id="KW-0378">Hydrolase</keyword>
<sequence length="1177" mass="131652">MIEIHDLRLARHYSGLGVSDEPQFSWRYAASGDNPSGWVQTSYDIEIERPSGSGQVTVFRITSSTSFSEPWPDRPLVSRERAAFRVRAHGRIQSTAGSRSLNSTPWSEWVQIEAALLARSDWTASFITSSLSPATAAGEDGLRPIRLRRAFSVDAQVSPVKARLYITALGLYVAYLNGHRIGDGHMTPGYTSYHHRIQYQVYDVTAMLVSGSENILAIEVAEGWYAGQIAWDEHSKCLYGEELGVLAQLEIFDEEGKPPSLRLCSDQTWESKLSPILASGIWAGEFYDRRLETPDWNRNVRSDLEPWQPVKLMTFPSAKLVASSAPPVKVIETVQPVRIFCSSSGKTLVDFGQNLVGRIHIHRLKKPLGHRLQIRHAEVLEDGELAVRPLRRAKATDTVIFGEDDGLVDWSVHFTYHGFRFVEFDGWSAEDTTDPLTVSAVSALVMHTDMDRTGYFECSNSLLNRLHQNVVWSMRGNFFSIPTDCPQRDERMGWTGDIQVFSPTASFLYDCDSMLANWMKDVIYDQKDTNGVVPFVVPNCLSKWKWPVLAQAIWDDVVILLPWILYQYFGDLETLRQSYSGMQDYLDTAIPRGEDGLWDPNVWQLGDWLDPNAPPQEPGLARTDGTLVADEYLVYVTGVMAKIADILGHADDCTRYRHSHDRLTQAFQDKYMAPSGLIVGDSQTSLALALNFSLYGASDPAATGSDARNVCKKRANAADRLARLVRYAKFRVSTGFAGTPAVLHALSSTSHLQIAYRMLLEEECPSWLYAVKMGGTTVWERWDSMLPDGSVNPGMMTSFNHYALGAVANWLHTVVGGLRPQAEHPGWRKFIVQPRPGGTVTSAQVEFKSPCGLIRCAWRVLDEEAGQVFHMELTVPPNSNALVILPHGKPSEARTFKLNTGAEIPAIGFGTWQDAEAQENAVAEAIKAGYRHIDTARVYGTENAVGKAINKSGVPREELFITTKLWNNKHHPDDVAQALQDSLNDLDLEYVDLYLMHWPVAWKRGDELFPKENGKPAVIDVDFVDTYKAMEKLLSTGKVKAIGVSNFSKAEMEHLLKNTSVVPAAHQLEGHPWLQQRSFVDWHKEKGIHVTHYSPFGNQNELYSREGTIGKLIDDPVLVEIGKKYNKSSCLGCHAGPFGASQVQDSLENQGQLGRRLQAKRGRYAEDSWNRQETSFQ</sequence>
<dbReference type="InterPro" id="IPR035396">
    <property type="entry name" value="Bac_rhamnosid6H"/>
</dbReference>
<evidence type="ECO:0000256" key="3">
    <source>
        <dbReference type="ARBA" id="ARBA00023002"/>
    </source>
</evidence>
<dbReference type="GeneID" id="34455173"/>
<dbReference type="GO" id="GO:0030596">
    <property type="term" value="F:alpha-L-rhamnosidase activity"/>
    <property type="evidence" value="ECO:0007669"/>
    <property type="project" value="UniProtKB-EC"/>
</dbReference>
<dbReference type="GO" id="GO:0005975">
    <property type="term" value="P:carbohydrate metabolic process"/>
    <property type="evidence" value="ECO:0007669"/>
    <property type="project" value="InterPro"/>
</dbReference>
<dbReference type="GO" id="GO:0016491">
    <property type="term" value="F:oxidoreductase activity"/>
    <property type="evidence" value="ECO:0007669"/>
    <property type="project" value="UniProtKB-KW"/>
</dbReference>
<evidence type="ECO:0000256" key="6">
    <source>
        <dbReference type="ARBA" id="ARBA00049485"/>
    </source>
</evidence>
<dbReference type="OrthoDB" id="10036721at2759"/>
<comment type="catalytic activity">
    <reaction evidence="6">
        <text>xylitol + NAD(+) = D-xylose + NADH + H(+)</text>
        <dbReference type="Rhea" id="RHEA:27441"/>
        <dbReference type="ChEBI" id="CHEBI:15378"/>
        <dbReference type="ChEBI" id="CHEBI:17151"/>
        <dbReference type="ChEBI" id="CHEBI:53455"/>
        <dbReference type="ChEBI" id="CHEBI:57540"/>
        <dbReference type="ChEBI" id="CHEBI:57945"/>
        <dbReference type="EC" id="1.1.1.307"/>
    </reaction>
</comment>
<accession>A0A1F7ZJF0</accession>
<dbReference type="InterPro" id="IPR018170">
    <property type="entry name" value="Aldo/ket_reductase_CS"/>
</dbReference>
<dbReference type="InterPro" id="IPR012341">
    <property type="entry name" value="6hp_glycosidase-like_sf"/>
</dbReference>
<dbReference type="PANTHER" id="PTHR33307:SF6">
    <property type="entry name" value="ALPHA-RHAMNOSIDASE (EUROFUNG)-RELATED"/>
    <property type="match status" value="1"/>
</dbReference>
<evidence type="ECO:0000259" key="11">
    <source>
        <dbReference type="Pfam" id="PF17390"/>
    </source>
</evidence>
<dbReference type="Gene3D" id="2.60.120.260">
    <property type="entry name" value="Galactose-binding domain-like"/>
    <property type="match status" value="2"/>
</dbReference>
<dbReference type="CDD" id="cd19071">
    <property type="entry name" value="AKR_AKR1-5-like"/>
    <property type="match status" value="1"/>
</dbReference>
<dbReference type="InterPro" id="IPR013737">
    <property type="entry name" value="Bac_rhamnosid_N"/>
</dbReference>
<reference evidence="12 13" key="1">
    <citation type="journal article" date="2016" name="Genome Biol. Evol.">
        <title>Draft genome sequence of an aflatoxigenic Aspergillus species, A. bombycis.</title>
        <authorList>
            <person name="Moore G.G."/>
            <person name="Mack B.M."/>
            <person name="Beltz S.B."/>
            <person name="Gilbert M.K."/>
        </authorList>
    </citation>
    <scope>NUCLEOTIDE SEQUENCE [LARGE SCALE GENOMIC DNA]</scope>
    <source>
        <strain evidence="13">NRRL 26010</strain>
    </source>
</reference>
<dbReference type="InterPro" id="IPR016007">
    <property type="entry name" value="Alpha_rhamnosid"/>
</dbReference>
<evidence type="ECO:0000256" key="1">
    <source>
        <dbReference type="ARBA" id="ARBA00001445"/>
    </source>
</evidence>
<dbReference type="Pfam" id="PF00248">
    <property type="entry name" value="Aldo_ket_red"/>
    <property type="match status" value="1"/>
</dbReference>
<gene>
    <name evidence="12" type="ORF">ABOM_011783</name>
</gene>
<dbReference type="InterPro" id="IPR036812">
    <property type="entry name" value="NAD(P)_OxRdtase_dom_sf"/>
</dbReference>
<dbReference type="Pfam" id="PF17389">
    <property type="entry name" value="Bac_rhamnosid6H"/>
    <property type="match status" value="1"/>
</dbReference>
<evidence type="ECO:0000256" key="4">
    <source>
        <dbReference type="ARBA" id="ARBA00025065"/>
    </source>
</evidence>
<name>A0A1F7ZJF0_9EURO</name>
<dbReference type="Pfam" id="PF08531">
    <property type="entry name" value="Bac_rhamnosid_N"/>
    <property type="match status" value="1"/>
</dbReference>
<organism evidence="12 13">
    <name type="scientific">Aspergillus bombycis</name>
    <dbReference type="NCBI Taxonomy" id="109264"/>
    <lineage>
        <taxon>Eukaryota</taxon>
        <taxon>Fungi</taxon>
        <taxon>Dikarya</taxon>
        <taxon>Ascomycota</taxon>
        <taxon>Pezizomycotina</taxon>
        <taxon>Eurotiomycetes</taxon>
        <taxon>Eurotiomycetidae</taxon>
        <taxon>Eurotiales</taxon>
        <taxon>Aspergillaceae</taxon>
        <taxon>Aspergillus</taxon>
    </lineage>
</organism>
<dbReference type="Proteomes" id="UP000179179">
    <property type="component" value="Unassembled WGS sequence"/>
</dbReference>
<evidence type="ECO:0000313" key="13">
    <source>
        <dbReference type="Proteomes" id="UP000179179"/>
    </source>
</evidence>
<keyword evidence="13" id="KW-1185">Reference proteome</keyword>
<evidence type="ECO:0000259" key="10">
    <source>
        <dbReference type="Pfam" id="PF17389"/>
    </source>
</evidence>
<dbReference type="SUPFAM" id="SSF48208">
    <property type="entry name" value="Six-hairpin glycosidases"/>
    <property type="match status" value="1"/>
</dbReference>
<feature type="domain" description="Bacterial alpha-L-rhamnosidase N-terminal" evidence="9">
    <location>
        <begin position="160"/>
        <end position="332"/>
    </location>
</feature>
<evidence type="ECO:0000259" key="7">
    <source>
        <dbReference type="Pfam" id="PF00248"/>
    </source>
</evidence>
<feature type="domain" description="NADP-dependent oxidoreductase" evidence="7">
    <location>
        <begin position="907"/>
        <end position="1098"/>
    </location>
</feature>
<evidence type="ECO:0000256" key="5">
    <source>
        <dbReference type="ARBA" id="ARBA00047534"/>
    </source>
</evidence>
<dbReference type="PANTHER" id="PTHR33307">
    <property type="entry name" value="ALPHA-RHAMNOSIDASE (EUROFUNG)"/>
    <property type="match status" value="1"/>
</dbReference>